<dbReference type="EMBL" id="LJBN01000135">
    <property type="protein sequence ID" value="OOQ86726.1"/>
    <property type="molecule type" value="Genomic_DNA"/>
</dbReference>
<dbReference type="CDD" id="cd11577">
    <property type="entry name" value="GH71"/>
    <property type="match status" value="1"/>
</dbReference>
<name>A0A1S9RMY6_PENBI</name>
<gene>
    <name evidence="4" type="ORF">PEBR_22129</name>
</gene>
<comment type="caution">
    <text evidence="4">The sequence shown here is derived from an EMBL/GenBank/DDBJ whole genome shotgun (WGS) entry which is preliminary data.</text>
</comment>
<dbReference type="Pfam" id="PF24864">
    <property type="entry name" value="DUF7730"/>
    <property type="match status" value="1"/>
</dbReference>
<feature type="chain" id="PRO_5012391026" description="DUF7730 domain-containing protein" evidence="2">
    <location>
        <begin position="21"/>
        <end position="888"/>
    </location>
</feature>
<dbReference type="PANTHER" id="PTHR38790">
    <property type="entry name" value="2EXR DOMAIN-CONTAINING PROTEIN-RELATED"/>
    <property type="match status" value="1"/>
</dbReference>
<evidence type="ECO:0000313" key="4">
    <source>
        <dbReference type="EMBL" id="OOQ86726.1"/>
    </source>
</evidence>
<feature type="signal peptide" evidence="2">
    <location>
        <begin position="1"/>
        <end position="20"/>
    </location>
</feature>
<dbReference type="Pfam" id="PF03659">
    <property type="entry name" value="Glyco_hydro_71"/>
    <property type="match status" value="1"/>
</dbReference>
<evidence type="ECO:0000256" key="1">
    <source>
        <dbReference type="SAM" id="MobiDB-lite"/>
    </source>
</evidence>
<proteinExistence type="predicted"/>
<keyword evidence="2" id="KW-0732">Signal</keyword>
<evidence type="ECO:0000313" key="5">
    <source>
        <dbReference type="Proteomes" id="UP000190744"/>
    </source>
</evidence>
<evidence type="ECO:0000259" key="3">
    <source>
        <dbReference type="Pfam" id="PF24864"/>
    </source>
</evidence>
<dbReference type="AlphaFoldDB" id="A0A1S9RMY6"/>
<dbReference type="InterPro" id="IPR005197">
    <property type="entry name" value="Glyco_hydro_71"/>
</dbReference>
<accession>A0A1S9RMY6</accession>
<dbReference type="PANTHER" id="PTHR38790:SF9">
    <property type="entry name" value="F-BOX DOMAIN-CONTAINING PROTEIN"/>
    <property type="match status" value="1"/>
</dbReference>
<evidence type="ECO:0000256" key="2">
    <source>
        <dbReference type="SAM" id="SignalP"/>
    </source>
</evidence>
<dbReference type="Gene3D" id="3.20.20.80">
    <property type="entry name" value="Glycosidases"/>
    <property type="match status" value="1"/>
</dbReference>
<sequence length="888" mass="97616">MLRELLTLALVGLMMPFSWACPTPISSTKAPSSTPTMIPQKTDRLVFCHFMIGITSNRHSASDYDDDMKRAKDAGIDAFALNIGTDSYTDTQLGFAYESAAKNGMQVFLSFDFNWWNVGQGSAVGAKVKQYADQPAQLKVDGKVFVSSFSGDSVDVNAMNSAAGQELFFAPNFHPGQGNFDAVQGALNWMAWPNNGNNKAPTAGQTLSVTQGDEAYNKALNGKPYIAPVSPWFSTHFGSEVSYSKNWVFPSDLLWYDRWREILALGPRFVEIITWNDYGESHYVGPLSSPHTDDGASKWVMDMPHNGWLDMAKPFIAAYKAGVTVALPYIQEEKLIYWYRPTKKDLNCDATDTTMQGNPNNSSGNFFAGRPNGHESMADEVFVVSLLKSAARVTVQSGDQSATFDAPAGISAHRVPMGVGKQKFAVSRNGQDILSGTSLKDIVDTCICGIYNFNAYVGTLPAPTTIDRLQPAGYAMLSQGLKVSGPTNTLNGGTAKEFPYLVNNLLTLSPGIGERDWGLIRDNKPSPLPRPRHHSPHTPQAQPQPQLQCALLTRLSPELRLIIWEMALGGQRLHIIQRSGQRLGHVICPLGHGHDAEPGADSGSRPRLDSYNQTARGTGHPFCEICHGAGIAQPVKEGDSWGVGFTECIHLLYATNTFEFSIPWSLPYLQPTIPPEYWGLIRAVELRWSFRGHWLPTKDPVRAIYVSAGRAQWLETCRSLKQLPALRSFVLILGSSWFSEPVEKLSMFLEPLCGLNLTQGKRRTERLRDKMEVGVDPLEWKRGNGSSTSLDEAMSSSASRVSFESGSSSSRLARSSASSLRSEGSACSCFDSGLALSMDIMDDHDRDVDSGLASWELRLQGQSYYSHEVGQIGDDLWRKGIDCWISMV</sequence>
<dbReference type="GO" id="GO:0051118">
    <property type="term" value="F:glucan endo-1,3-alpha-glucosidase activity"/>
    <property type="evidence" value="ECO:0007669"/>
    <property type="project" value="InterPro"/>
</dbReference>
<protein>
    <recommendedName>
        <fullName evidence="3">DUF7730 domain-containing protein</fullName>
    </recommendedName>
</protein>
<organism evidence="4 5">
    <name type="scientific">Penicillium brasilianum</name>
    <dbReference type="NCBI Taxonomy" id="104259"/>
    <lineage>
        <taxon>Eukaryota</taxon>
        <taxon>Fungi</taxon>
        <taxon>Dikarya</taxon>
        <taxon>Ascomycota</taxon>
        <taxon>Pezizomycotina</taxon>
        <taxon>Eurotiomycetes</taxon>
        <taxon>Eurotiomycetidae</taxon>
        <taxon>Eurotiales</taxon>
        <taxon>Aspergillaceae</taxon>
        <taxon>Penicillium</taxon>
    </lineage>
</organism>
<dbReference type="InterPro" id="IPR056632">
    <property type="entry name" value="DUF7730"/>
</dbReference>
<feature type="domain" description="DUF7730" evidence="3">
    <location>
        <begin position="545"/>
        <end position="755"/>
    </location>
</feature>
<reference evidence="5" key="1">
    <citation type="submission" date="2015-09" db="EMBL/GenBank/DDBJ databases">
        <authorList>
            <person name="Fill T.P."/>
            <person name="Baretta J.F."/>
            <person name="de Almeida L.G."/>
            <person name="Rocha M."/>
            <person name="de Souza D.H."/>
            <person name="Malavazi I."/>
            <person name="Cerdeira L.T."/>
            <person name="Hong H."/>
            <person name="Samborskyy M."/>
            <person name="de Vasconcelos A.T."/>
            <person name="Leadlay P."/>
            <person name="Rodrigues-Filho E."/>
        </authorList>
    </citation>
    <scope>NUCLEOTIDE SEQUENCE [LARGE SCALE GENOMIC DNA]</scope>
    <source>
        <strain evidence="5">LaBioMMi 136</strain>
    </source>
</reference>
<feature type="region of interest" description="Disordered" evidence="1">
    <location>
        <begin position="519"/>
        <end position="545"/>
    </location>
</feature>
<dbReference type="Proteomes" id="UP000190744">
    <property type="component" value="Unassembled WGS sequence"/>
</dbReference>